<accession>A0ABP1GX59</accession>
<organism evidence="1 2">
    <name type="scientific">Hexamita inflata</name>
    <dbReference type="NCBI Taxonomy" id="28002"/>
    <lineage>
        <taxon>Eukaryota</taxon>
        <taxon>Metamonada</taxon>
        <taxon>Diplomonadida</taxon>
        <taxon>Hexamitidae</taxon>
        <taxon>Hexamitinae</taxon>
        <taxon>Hexamita</taxon>
    </lineage>
</organism>
<gene>
    <name evidence="1" type="ORF">HINF_LOCUS6608</name>
</gene>
<reference evidence="1 2" key="1">
    <citation type="submission" date="2024-07" db="EMBL/GenBank/DDBJ databases">
        <authorList>
            <person name="Akdeniz Z."/>
        </authorList>
    </citation>
    <scope>NUCLEOTIDE SEQUENCE [LARGE SCALE GENOMIC DNA]</scope>
</reference>
<evidence type="ECO:0000313" key="1">
    <source>
        <dbReference type="EMBL" id="CAL5981343.1"/>
    </source>
</evidence>
<keyword evidence="2" id="KW-1185">Reference proteome</keyword>
<dbReference type="EMBL" id="CAXDID020000013">
    <property type="protein sequence ID" value="CAL5981343.1"/>
    <property type="molecule type" value="Genomic_DNA"/>
</dbReference>
<evidence type="ECO:0000313" key="2">
    <source>
        <dbReference type="Proteomes" id="UP001642409"/>
    </source>
</evidence>
<name>A0ABP1GX59_9EUKA</name>
<comment type="caution">
    <text evidence="1">The sequence shown here is derived from an EMBL/GenBank/DDBJ whole genome shotgun (WGS) entry which is preliminary data.</text>
</comment>
<sequence>MKKSQLPIVNEFSKFATNMILQDSYNTQKYIKSNVSFENSMRMQFSFSNDWSIDQKLTQLYKYKQKQQQLEPENMEQFVRTFGSESLISQKAISRSSPRKRSRRSYIKNEIVFENDIYFEVIGASKELMCDLSNVSCDLSKEFD</sequence>
<dbReference type="Proteomes" id="UP001642409">
    <property type="component" value="Unassembled WGS sequence"/>
</dbReference>
<protein>
    <submittedName>
        <fullName evidence="1">Hypothetical_protein</fullName>
    </submittedName>
</protein>
<proteinExistence type="predicted"/>